<dbReference type="InterPro" id="IPR001763">
    <property type="entry name" value="Rhodanese-like_dom"/>
</dbReference>
<evidence type="ECO:0000313" key="2">
    <source>
        <dbReference type="EMBL" id="GHC81905.1"/>
    </source>
</evidence>
<feature type="domain" description="Rhodanese" evidence="1">
    <location>
        <begin position="24"/>
        <end position="125"/>
    </location>
</feature>
<keyword evidence="3" id="KW-1185">Reference proteome</keyword>
<sequence length="139" mass="15361">MQELLPKQAWDLLLERTQDAAEGAGDPPLFVDVRMEVEFRCVGHPPGAQNIPWYEYPDMTPDPAAFVAAVDRAAGSRHRTVVLICRSGKRAIDAGQALEAAGFGDVVAVVHGFEGDLNEDLQRSRTNGWRFDGLPWEQM</sequence>
<accession>A0ABQ3G109</accession>
<dbReference type="PANTHER" id="PTHR45431">
    <property type="entry name" value="RHODANESE-LIKE DOMAIN-CONTAINING PROTEIN 15, CHLOROPLASTIC"/>
    <property type="match status" value="1"/>
</dbReference>
<dbReference type="EMBL" id="BMYK01000006">
    <property type="protein sequence ID" value="GHC81905.1"/>
    <property type="molecule type" value="Genomic_DNA"/>
</dbReference>
<name>A0ABQ3G109_9BURK</name>
<dbReference type="InterPro" id="IPR036873">
    <property type="entry name" value="Rhodanese-like_dom_sf"/>
</dbReference>
<dbReference type="SUPFAM" id="SSF52821">
    <property type="entry name" value="Rhodanese/Cell cycle control phosphatase"/>
    <property type="match status" value="1"/>
</dbReference>
<dbReference type="RefSeq" id="WP_189687248.1">
    <property type="nucleotide sequence ID" value="NZ_BMYK01000006.1"/>
</dbReference>
<proteinExistence type="predicted"/>
<dbReference type="Proteomes" id="UP000626210">
    <property type="component" value="Unassembled WGS sequence"/>
</dbReference>
<dbReference type="InterPro" id="IPR052367">
    <property type="entry name" value="Thiosulfate_ST/Rhodanese-like"/>
</dbReference>
<comment type="caution">
    <text evidence="2">The sequence shown here is derived from an EMBL/GenBank/DDBJ whole genome shotgun (WGS) entry which is preliminary data.</text>
</comment>
<protein>
    <submittedName>
        <fullName evidence="2">Rhodanese-like domain-containing protein</fullName>
    </submittedName>
</protein>
<dbReference type="Pfam" id="PF00581">
    <property type="entry name" value="Rhodanese"/>
    <property type="match status" value="1"/>
</dbReference>
<dbReference type="SMART" id="SM00450">
    <property type="entry name" value="RHOD"/>
    <property type="match status" value="1"/>
</dbReference>
<dbReference type="PROSITE" id="PS50206">
    <property type="entry name" value="RHODANESE_3"/>
    <property type="match status" value="1"/>
</dbReference>
<evidence type="ECO:0000313" key="3">
    <source>
        <dbReference type="Proteomes" id="UP000626210"/>
    </source>
</evidence>
<gene>
    <name evidence="2" type="ORF">GCM10007320_24650</name>
</gene>
<organism evidence="2 3">
    <name type="scientific">Pseudorhodoferax aquiterrae</name>
    <dbReference type="NCBI Taxonomy" id="747304"/>
    <lineage>
        <taxon>Bacteria</taxon>
        <taxon>Pseudomonadati</taxon>
        <taxon>Pseudomonadota</taxon>
        <taxon>Betaproteobacteria</taxon>
        <taxon>Burkholderiales</taxon>
        <taxon>Comamonadaceae</taxon>
    </lineage>
</organism>
<dbReference type="PANTHER" id="PTHR45431:SF3">
    <property type="entry name" value="RHODANESE-LIKE DOMAIN-CONTAINING PROTEIN 15, CHLOROPLASTIC"/>
    <property type="match status" value="1"/>
</dbReference>
<evidence type="ECO:0000259" key="1">
    <source>
        <dbReference type="PROSITE" id="PS50206"/>
    </source>
</evidence>
<reference evidence="3" key="1">
    <citation type="journal article" date="2019" name="Int. J. Syst. Evol. Microbiol.">
        <title>The Global Catalogue of Microorganisms (GCM) 10K type strain sequencing project: providing services to taxonomists for standard genome sequencing and annotation.</title>
        <authorList>
            <consortium name="The Broad Institute Genomics Platform"/>
            <consortium name="The Broad Institute Genome Sequencing Center for Infectious Disease"/>
            <person name="Wu L."/>
            <person name="Ma J."/>
        </authorList>
    </citation>
    <scope>NUCLEOTIDE SEQUENCE [LARGE SCALE GENOMIC DNA]</scope>
    <source>
        <strain evidence="3">KCTC 23314</strain>
    </source>
</reference>
<dbReference type="Gene3D" id="3.40.250.10">
    <property type="entry name" value="Rhodanese-like domain"/>
    <property type="match status" value="1"/>
</dbReference>